<comment type="caution">
    <text evidence="1">The sequence shown here is derived from an EMBL/GenBank/DDBJ whole genome shotgun (WGS) entry which is preliminary data.</text>
</comment>
<evidence type="ECO:0000313" key="1">
    <source>
        <dbReference type="EMBL" id="KKK95088.1"/>
    </source>
</evidence>
<dbReference type="AlphaFoldDB" id="A0A0F8ZMM0"/>
<dbReference type="EMBL" id="LAZR01047063">
    <property type="protein sequence ID" value="KKK95088.1"/>
    <property type="molecule type" value="Genomic_DNA"/>
</dbReference>
<reference evidence="1" key="1">
    <citation type="journal article" date="2015" name="Nature">
        <title>Complex archaea that bridge the gap between prokaryotes and eukaryotes.</title>
        <authorList>
            <person name="Spang A."/>
            <person name="Saw J.H."/>
            <person name="Jorgensen S.L."/>
            <person name="Zaremba-Niedzwiedzka K."/>
            <person name="Martijn J."/>
            <person name="Lind A.E."/>
            <person name="van Eijk R."/>
            <person name="Schleper C."/>
            <person name="Guy L."/>
            <person name="Ettema T.J."/>
        </authorList>
    </citation>
    <scope>NUCLEOTIDE SEQUENCE</scope>
</reference>
<protein>
    <submittedName>
        <fullName evidence="1">Uncharacterized protein</fullName>
    </submittedName>
</protein>
<name>A0A0F8ZMM0_9ZZZZ</name>
<gene>
    <name evidence="1" type="ORF">LCGC14_2676320</name>
</gene>
<sequence>MNDEEKKIDISKLNKAEVLAALYNRAKPQGMGYLHFTPEDMSTSEAQKLLNAKQTYFDYVKGRVMKVSLDKDTFDPWLYDRDNGDGAALDVINKLKTK</sequence>
<accession>A0A0F8ZMM0</accession>
<proteinExistence type="predicted"/>
<organism evidence="1">
    <name type="scientific">marine sediment metagenome</name>
    <dbReference type="NCBI Taxonomy" id="412755"/>
    <lineage>
        <taxon>unclassified sequences</taxon>
        <taxon>metagenomes</taxon>
        <taxon>ecological metagenomes</taxon>
    </lineage>
</organism>